<evidence type="ECO:0000256" key="1">
    <source>
        <dbReference type="SAM" id="MobiDB-lite"/>
    </source>
</evidence>
<organism evidence="2 3">
    <name type="scientific">Starkeya nomas</name>
    <dbReference type="NCBI Taxonomy" id="2666134"/>
    <lineage>
        <taxon>Bacteria</taxon>
        <taxon>Pseudomonadati</taxon>
        <taxon>Pseudomonadota</taxon>
        <taxon>Alphaproteobacteria</taxon>
        <taxon>Hyphomicrobiales</taxon>
        <taxon>Xanthobacteraceae</taxon>
        <taxon>Starkeya</taxon>
    </lineage>
</organism>
<keyword evidence="3" id="KW-1185">Reference proteome</keyword>
<dbReference type="AlphaFoldDB" id="A0A5S9P7G9"/>
<evidence type="ECO:0000313" key="2">
    <source>
        <dbReference type="EMBL" id="CAA0099314.1"/>
    </source>
</evidence>
<proteinExistence type="predicted"/>
<evidence type="ECO:0000313" key="3">
    <source>
        <dbReference type="Proteomes" id="UP000433050"/>
    </source>
</evidence>
<sequence length="243" mass="23994">MSFTVNSSVGQTFDFAVSEISATEDGETVHALEIASDVQSGPSSGDGGTGMAMAIGGEATAVGEDTLAVAEVEAILAGDADMQIAFGSASFVAAGEGDGGAYAGAFSYAELTGDADRGVTLNTSVTEYVQEPEGAAWYASAQSVLFALDIDDMPGSTDAAGAVEAPPDGSGPAPLEELPPAAGYDCGCGGDGDAAFTIDGNLAWFDVSAAAVAEDSLVTVDVVALAVEDQLSSAIVNVVLGID</sequence>
<reference evidence="2 3" key="1">
    <citation type="submission" date="2019-12" db="EMBL/GenBank/DDBJ databases">
        <authorList>
            <person name="Reyes-Prieto M."/>
        </authorList>
    </citation>
    <scope>NUCLEOTIDE SEQUENCE [LARGE SCALE GENOMIC DNA]</scope>
    <source>
        <strain evidence="2">HF14-78462</strain>
    </source>
</reference>
<dbReference type="Proteomes" id="UP000433050">
    <property type="component" value="Unassembled WGS sequence"/>
</dbReference>
<accession>A0A5S9P7G9</accession>
<gene>
    <name evidence="2" type="ORF">STARVERO_02421</name>
</gene>
<protein>
    <submittedName>
        <fullName evidence="2">Uncharacterized protein</fullName>
    </submittedName>
</protein>
<feature type="region of interest" description="Disordered" evidence="1">
    <location>
        <begin position="157"/>
        <end position="178"/>
    </location>
</feature>
<dbReference type="EMBL" id="CACSAS010000001">
    <property type="protein sequence ID" value="CAA0099314.1"/>
    <property type="molecule type" value="Genomic_DNA"/>
</dbReference>
<name>A0A5S9P7G9_9HYPH</name>
<dbReference type="RefSeq" id="WP_159599016.1">
    <property type="nucleotide sequence ID" value="NZ_CACSAS010000001.1"/>
</dbReference>